<accession>A0A5C6B9Q9</accession>
<dbReference type="InterPro" id="IPR016181">
    <property type="entry name" value="Acyl_CoA_acyltransferase"/>
</dbReference>
<dbReference type="Pfam" id="PF13527">
    <property type="entry name" value="Acetyltransf_9"/>
    <property type="match status" value="1"/>
</dbReference>
<organism evidence="2 3">
    <name type="scientific">Symmachiella macrocystis</name>
    <dbReference type="NCBI Taxonomy" id="2527985"/>
    <lineage>
        <taxon>Bacteria</taxon>
        <taxon>Pseudomonadati</taxon>
        <taxon>Planctomycetota</taxon>
        <taxon>Planctomycetia</taxon>
        <taxon>Planctomycetales</taxon>
        <taxon>Planctomycetaceae</taxon>
        <taxon>Symmachiella</taxon>
    </lineage>
</organism>
<dbReference type="EMBL" id="SJPP01000002">
    <property type="protein sequence ID" value="TWU08823.1"/>
    <property type="molecule type" value="Genomic_DNA"/>
</dbReference>
<sequence length="385" mass="43185">MSNRIRIEAVATEDLPQFARSYAEQAHSQVISPITSARAEAQAKNPLASPGDVGLLVAYSGEKCVGHLGVIPGVLRTGQEQIPMIWTYGLFVQPEYRTSTAVLQLMKRLILMKKDTVITGFNEPSRRLCTAFGFRDFGRLEFLKLDLRNLDLVSALTRKFGRLTAKITGRKPRSEFSQSLLYVPIRRTVLGRLSCRASSQLSTVTSQEVERVRPPVYVELPSPTAVCRDVETVNWMLDNPWIPEAKAPTHPPYAFSDVRNLSRFIAVELENERGECTGYVTLLVTEKRGRRTLKMLDVRVLDPSQYEAVLWLAILHAKRFDVEQLVLPMEMEQAVGGIRVLARTVSQGQRSYQWLSNSEDSRMSRAIDASGPPSFSYVDGDCAYG</sequence>
<keyword evidence="3" id="KW-1185">Reference proteome</keyword>
<evidence type="ECO:0000313" key="2">
    <source>
        <dbReference type="EMBL" id="TWU08823.1"/>
    </source>
</evidence>
<gene>
    <name evidence="2" type="ORF">CA54_40600</name>
</gene>
<proteinExistence type="predicted"/>
<feature type="domain" description="N-acetyltransferase" evidence="1">
    <location>
        <begin position="5"/>
        <end position="159"/>
    </location>
</feature>
<dbReference type="Gene3D" id="3.40.630.30">
    <property type="match status" value="1"/>
</dbReference>
<name>A0A5C6B9Q9_9PLAN</name>
<dbReference type="Proteomes" id="UP000320735">
    <property type="component" value="Unassembled WGS sequence"/>
</dbReference>
<protein>
    <recommendedName>
        <fullName evidence="1">N-acetyltransferase domain-containing protein</fullName>
    </recommendedName>
</protein>
<dbReference type="GO" id="GO:0016747">
    <property type="term" value="F:acyltransferase activity, transferring groups other than amino-acyl groups"/>
    <property type="evidence" value="ECO:0007669"/>
    <property type="project" value="InterPro"/>
</dbReference>
<dbReference type="PROSITE" id="PS51186">
    <property type="entry name" value="GNAT"/>
    <property type="match status" value="1"/>
</dbReference>
<reference evidence="2 3" key="1">
    <citation type="submission" date="2019-02" db="EMBL/GenBank/DDBJ databases">
        <title>Deep-cultivation of Planctomycetes and their phenomic and genomic characterization uncovers novel biology.</title>
        <authorList>
            <person name="Wiegand S."/>
            <person name="Jogler M."/>
            <person name="Boedeker C."/>
            <person name="Pinto D."/>
            <person name="Vollmers J."/>
            <person name="Rivas-Marin E."/>
            <person name="Kohn T."/>
            <person name="Peeters S.H."/>
            <person name="Heuer A."/>
            <person name="Rast P."/>
            <person name="Oberbeckmann S."/>
            <person name="Bunk B."/>
            <person name="Jeske O."/>
            <person name="Meyerdierks A."/>
            <person name="Storesund J.E."/>
            <person name="Kallscheuer N."/>
            <person name="Luecker S."/>
            <person name="Lage O.M."/>
            <person name="Pohl T."/>
            <person name="Merkel B.J."/>
            <person name="Hornburger P."/>
            <person name="Mueller R.-W."/>
            <person name="Bruemmer F."/>
            <person name="Labrenz M."/>
            <person name="Spormann A.M."/>
            <person name="Op Den Camp H."/>
            <person name="Overmann J."/>
            <person name="Amann R."/>
            <person name="Jetten M.S.M."/>
            <person name="Mascher T."/>
            <person name="Medema M.H."/>
            <person name="Devos D.P."/>
            <person name="Kaster A.-K."/>
            <person name="Ovreas L."/>
            <person name="Rohde M."/>
            <person name="Galperin M.Y."/>
            <person name="Jogler C."/>
        </authorList>
    </citation>
    <scope>NUCLEOTIDE SEQUENCE [LARGE SCALE GENOMIC DNA]</scope>
    <source>
        <strain evidence="2 3">CA54</strain>
    </source>
</reference>
<comment type="caution">
    <text evidence="2">The sequence shown here is derived from an EMBL/GenBank/DDBJ whole genome shotgun (WGS) entry which is preliminary data.</text>
</comment>
<evidence type="ECO:0000313" key="3">
    <source>
        <dbReference type="Proteomes" id="UP000320735"/>
    </source>
</evidence>
<dbReference type="InterPro" id="IPR000182">
    <property type="entry name" value="GNAT_dom"/>
</dbReference>
<dbReference type="SUPFAM" id="SSF55729">
    <property type="entry name" value="Acyl-CoA N-acyltransferases (Nat)"/>
    <property type="match status" value="1"/>
</dbReference>
<dbReference type="RefSeq" id="WP_146372616.1">
    <property type="nucleotide sequence ID" value="NZ_SJPP01000002.1"/>
</dbReference>
<evidence type="ECO:0000259" key="1">
    <source>
        <dbReference type="PROSITE" id="PS51186"/>
    </source>
</evidence>
<dbReference type="AlphaFoldDB" id="A0A5C6B9Q9"/>
<dbReference type="OrthoDB" id="1118862at2"/>